<proteinExistence type="predicted"/>
<protein>
    <submittedName>
        <fullName evidence="3">Uncharacterized protein</fullName>
    </submittedName>
</protein>
<name>A0A4S4MWG7_9APHY</name>
<dbReference type="EMBL" id="SGPM01000109">
    <property type="protein sequence ID" value="THH29748.1"/>
    <property type="molecule type" value="Genomic_DNA"/>
</dbReference>
<evidence type="ECO:0000313" key="4">
    <source>
        <dbReference type="Proteomes" id="UP000308730"/>
    </source>
</evidence>
<sequence length="220" mass="24396">MNAYKCFSYRPLIHTPLIVRVFRDGTLYYLLMCFVLVMRIVSQFHSGALGVNGDIVDTWMTTTFSIAGANLLLSIRKLSAEREERHLATPEFSCAIPQFASHPAVVTATSHHNYDSLSSRTCKVDLPSDSDYEMQSLAHHTHTESSFRGLVSSDKGPPKLSLDLRSSYQHSPDSERAPSLAAGEVPPVPPSAPERKASVKSSRSSRDPDYGWLQGWEAKL</sequence>
<feature type="transmembrane region" description="Helical" evidence="2">
    <location>
        <begin position="58"/>
        <end position="75"/>
    </location>
</feature>
<dbReference type="Proteomes" id="UP000308730">
    <property type="component" value="Unassembled WGS sequence"/>
</dbReference>
<comment type="caution">
    <text evidence="3">The sequence shown here is derived from an EMBL/GenBank/DDBJ whole genome shotgun (WGS) entry which is preliminary data.</text>
</comment>
<evidence type="ECO:0000313" key="3">
    <source>
        <dbReference type="EMBL" id="THH29748.1"/>
    </source>
</evidence>
<feature type="transmembrane region" description="Helical" evidence="2">
    <location>
        <begin position="27"/>
        <end position="46"/>
    </location>
</feature>
<reference evidence="3 4" key="1">
    <citation type="submission" date="2019-02" db="EMBL/GenBank/DDBJ databases">
        <title>Genome sequencing of the rare red list fungi Antrodiella citrinella (Flaviporus citrinellus).</title>
        <authorList>
            <person name="Buettner E."/>
            <person name="Kellner H."/>
        </authorList>
    </citation>
    <scope>NUCLEOTIDE SEQUENCE [LARGE SCALE GENOMIC DNA]</scope>
    <source>
        <strain evidence="3 4">DSM 108506</strain>
    </source>
</reference>
<keyword evidence="2" id="KW-0812">Transmembrane</keyword>
<gene>
    <name evidence="3" type="ORF">EUX98_g4436</name>
</gene>
<evidence type="ECO:0000256" key="2">
    <source>
        <dbReference type="SAM" id="Phobius"/>
    </source>
</evidence>
<accession>A0A4S4MWG7</accession>
<evidence type="ECO:0000256" key="1">
    <source>
        <dbReference type="SAM" id="MobiDB-lite"/>
    </source>
</evidence>
<keyword evidence="2" id="KW-0472">Membrane</keyword>
<feature type="region of interest" description="Disordered" evidence="1">
    <location>
        <begin position="143"/>
        <end position="220"/>
    </location>
</feature>
<keyword evidence="2" id="KW-1133">Transmembrane helix</keyword>
<dbReference type="AlphaFoldDB" id="A0A4S4MWG7"/>
<organism evidence="3 4">
    <name type="scientific">Antrodiella citrinella</name>
    <dbReference type="NCBI Taxonomy" id="2447956"/>
    <lineage>
        <taxon>Eukaryota</taxon>
        <taxon>Fungi</taxon>
        <taxon>Dikarya</taxon>
        <taxon>Basidiomycota</taxon>
        <taxon>Agaricomycotina</taxon>
        <taxon>Agaricomycetes</taxon>
        <taxon>Polyporales</taxon>
        <taxon>Steccherinaceae</taxon>
        <taxon>Antrodiella</taxon>
    </lineage>
</organism>
<keyword evidence="4" id="KW-1185">Reference proteome</keyword>
<dbReference type="OrthoDB" id="2638860at2759"/>